<accession>A0A2T0BA14</accession>
<reference evidence="1 2" key="1">
    <citation type="submission" date="2018-03" db="EMBL/GenBank/DDBJ databases">
        <title>Genome sequence of Clostridium luticellarii DSM 29923.</title>
        <authorList>
            <person name="Poehlein A."/>
            <person name="Daniel R."/>
        </authorList>
    </citation>
    <scope>NUCLEOTIDE SEQUENCE [LARGE SCALE GENOMIC DNA]</scope>
    <source>
        <strain evidence="1 2">DSM 29923</strain>
    </source>
</reference>
<dbReference type="InterPro" id="IPR029024">
    <property type="entry name" value="TerB-like"/>
</dbReference>
<organism evidence="1 2">
    <name type="scientific">Clostridium luticellarii</name>
    <dbReference type="NCBI Taxonomy" id="1691940"/>
    <lineage>
        <taxon>Bacteria</taxon>
        <taxon>Bacillati</taxon>
        <taxon>Bacillota</taxon>
        <taxon>Clostridia</taxon>
        <taxon>Eubacteriales</taxon>
        <taxon>Clostridiaceae</taxon>
        <taxon>Clostridium</taxon>
    </lineage>
</organism>
<dbReference type="OrthoDB" id="1934251at2"/>
<proteinExistence type="predicted"/>
<evidence type="ECO:0000313" key="2">
    <source>
        <dbReference type="Proteomes" id="UP000237798"/>
    </source>
</evidence>
<dbReference type="RefSeq" id="WP_106010863.1">
    <property type="nucleotide sequence ID" value="NZ_JALCPJ010000017.1"/>
</dbReference>
<dbReference type="Gene3D" id="1.10.3680.10">
    <property type="entry name" value="TerB-like"/>
    <property type="match status" value="1"/>
</dbReference>
<gene>
    <name evidence="1" type="ORF">CLLU_33190</name>
</gene>
<dbReference type="AlphaFoldDB" id="A0A2T0BA14"/>
<keyword evidence="2" id="KW-1185">Reference proteome</keyword>
<name>A0A2T0BA14_9CLOT</name>
<comment type="caution">
    <text evidence="1">The sequence shown here is derived from an EMBL/GenBank/DDBJ whole genome shotgun (WGS) entry which is preliminary data.</text>
</comment>
<dbReference type="EMBL" id="PVXP01000084">
    <property type="protein sequence ID" value="PRR80729.1"/>
    <property type="molecule type" value="Genomic_DNA"/>
</dbReference>
<sequence length="145" mass="16827">MFINEFNKRESIIFINLVQALANADEVFAHSEQILIDDYIKELSLNNETIEKLTYESAIEELSSSTDRIKNILYFELLGLALADGSYDEKEIKLLDNIAYKLNIDNAKQQDFINYFKMTKNVNDFITMNPECKIKLLKETAMDLI</sequence>
<dbReference type="SUPFAM" id="SSF158682">
    <property type="entry name" value="TerB-like"/>
    <property type="match status" value="1"/>
</dbReference>
<protein>
    <recommendedName>
        <fullName evidence="3">Tellurite resistance protein TerB</fullName>
    </recommendedName>
</protein>
<evidence type="ECO:0008006" key="3">
    <source>
        <dbReference type="Google" id="ProtNLM"/>
    </source>
</evidence>
<dbReference type="CDD" id="cd07177">
    <property type="entry name" value="terB_like"/>
    <property type="match status" value="1"/>
</dbReference>
<evidence type="ECO:0000313" key="1">
    <source>
        <dbReference type="EMBL" id="PRR80729.1"/>
    </source>
</evidence>
<dbReference type="Proteomes" id="UP000237798">
    <property type="component" value="Unassembled WGS sequence"/>
</dbReference>